<name>A0ABT0H7B1_9FLAO</name>
<protein>
    <submittedName>
        <fullName evidence="4">TIGR01777 family oxidoreductase</fullName>
    </submittedName>
</protein>
<feature type="domain" description="NAD-dependent epimerase/dehydratase" evidence="2">
    <location>
        <begin position="4"/>
        <end position="121"/>
    </location>
</feature>
<dbReference type="InterPro" id="IPR001509">
    <property type="entry name" value="Epimerase_deHydtase"/>
</dbReference>
<comment type="caution">
    <text evidence="4">The sequence shown here is derived from an EMBL/GenBank/DDBJ whole genome shotgun (WGS) entry which is preliminary data.</text>
</comment>
<gene>
    <name evidence="4" type="ORF">MUY34_05525</name>
</gene>
<keyword evidence="5" id="KW-1185">Reference proteome</keyword>
<accession>A0ABT0H7B1</accession>
<dbReference type="InterPro" id="IPR036291">
    <property type="entry name" value="NAD(P)-bd_dom_sf"/>
</dbReference>
<dbReference type="PANTHER" id="PTHR11092">
    <property type="entry name" value="SUGAR NUCLEOTIDE EPIMERASE RELATED"/>
    <property type="match status" value="1"/>
</dbReference>
<dbReference type="Pfam" id="PF08338">
    <property type="entry name" value="DUF1731"/>
    <property type="match status" value="1"/>
</dbReference>
<reference evidence="4" key="1">
    <citation type="submission" date="2022-04" db="EMBL/GenBank/DDBJ databases">
        <authorList>
            <person name="Ren T."/>
        </authorList>
    </citation>
    <scope>NUCLEOTIDE SEQUENCE</scope>
    <source>
        <strain evidence="4">F63249</strain>
    </source>
</reference>
<dbReference type="InterPro" id="IPR010099">
    <property type="entry name" value="SDR39U1"/>
</dbReference>
<organism evidence="4 5">
    <name type="scientific">Psychroserpens algicola</name>
    <dbReference type="NCBI Taxonomy" id="1719034"/>
    <lineage>
        <taxon>Bacteria</taxon>
        <taxon>Pseudomonadati</taxon>
        <taxon>Bacteroidota</taxon>
        <taxon>Flavobacteriia</taxon>
        <taxon>Flavobacteriales</taxon>
        <taxon>Flavobacteriaceae</taxon>
        <taxon>Psychroserpens</taxon>
    </lineage>
</organism>
<comment type="similarity">
    <text evidence="1">Belongs to the NAD(P)-dependent epimerase/dehydratase family. SDR39U1 subfamily.</text>
</comment>
<sequence>MKTITIAGGSGFLGQVLENYFVNKGHTIYILTRTPKRKNDIYWNAKDLGQWTKILNQTDVLINLAGKSVDCRYTDANKKRIYESRIDTTHLLGLAINLCENPPEVWFNSSTATIYRHSTDKQMTEANGEIGDDFSMNIAKSWEKAFYTITNPKTRKIALRTSIVLGKDGGAITPLKNLVTFGLGGKQASGLQKVSWIHELDFARAIAFLIDHETLDGNFNLSVPEPTNNKILMKSFRKVMAIPFGISHPEWLIKFGAKLIGTEPELVLKSRNVIPKRLLDNGFKFIHTDIELALNDLIH</sequence>
<evidence type="ECO:0000259" key="3">
    <source>
        <dbReference type="Pfam" id="PF08338"/>
    </source>
</evidence>
<dbReference type="SUPFAM" id="SSF51735">
    <property type="entry name" value="NAD(P)-binding Rossmann-fold domains"/>
    <property type="match status" value="1"/>
</dbReference>
<dbReference type="Gene3D" id="3.40.50.720">
    <property type="entry name" value="NAD(P)-binding Rossmann-like Domain"/>
    <property type="match status" value="1"/>
</dbReference>
<proteinExistence type="inferred from homology"/>
<dbReference type="PANTHER" id="PTHR11092:SF0">
    <property type="entry name" value="EPIMERASE FAMILY PROTEIN SDR39U1"/>
    <property type="match status" value="1"/>
</dbReference>
<dbReference type="Pfam" id="PF01370">
    <property type="entry name" value="Epimerase"/>
    <property type="match status" value="1"/>
</dbReference>
<dbReference type="RefSeq" id="WP_248412249.1">
    <property type="nucleotide sequence ID" value="NZ_JALPQF010000004.1"/>
</dbReference>
<dbReference type="Proteomes" id="UP001203687">
    <property type="component" value="Unassembled WGS sequence"/>
</dbReference>
<dbReference type="InterPro" id="IPR013549">
    <property type="entry name" value="DUF1731"/>
</dbReference>
<dbReference type="EMBL" id="JALPQF010000004">
    <property type="protein sequence ID" value="MCK8480072.1"/>
    <property type="molecule type" value="Genomic_DNA"/>
</dbReference>
<evidence type="ECO:0000259" key="2">
    <source>
        <dbReference type="Pfam" id="PF01370"/>
    </source>
</evidence>
<evidence type="ECO:0000313" key="4">
    <source>
        <dbReference type="EMBL" id="MCK8480072.1"/>
    </source>
</evidence>
<evidence type="ECO:0000313" key="5">
    <source>
        <dbReference type="Proteomes" id="UP001203687"/>
    </source>
</evidence>
<evidence type="ECO:0000256" key="1">
    <source>
        <dbReference type="ARBA" id="ARBA00009353"/>
    </source>
</evidence>
<feature type="domain" description="DUF1731" evidence="3">
    <location>
        <begin position="249"/>
        <end position="297"/>
    </location>
</feature>
<dbReference type="NCBIfam" id="TIGR01777">
    <property type="entry name" value="yfcH"/>
    <property type="match status" value="1"/>
</dbReference>